<dbReference type="AlphaFoldDB" id="A0A6P2G8F6"/>
<feature type="compositionally biased region" description="Pro residues" evidence="1">
    <location>
        <begin position="29"/>
        <end position="39"/>
    </location>
</feature>
<dbReference type="EMBL" id="CABVLY010000008">
    <property type="protein sequence ID" value="VVU49837.1"/>
    <property type="molecule type" value="Genomic_DNA"/>
</dbReference>
<name>A0A6P2G8F6_9BURK</name>
<dbReference type="Proteomes" id="UP000494201">
    <property type="component" value="Unassembled WGS sequence"/>
</dbReference>
<feature type="region of interest" description="Disordered" evidence="1">
    <location>
        <begin position="29"/>
        <end position="52"/>
    </location>
</feature>
<dbReference type="RefSeq" id="WP_207998943.1">
    <property type="nucleotide sequence ID" value="NZ_CP071826.1"/>
</dbReference>
<proteinExistence type="predicted"/>
<gene>
    <name evidence="2" type="ORF">BAN20980_02544</name>
</gene>
<reference evidence="2 3" key="1">
    <citation type="submission" date="2019-09" db="EMBL/GenBank/DDBJ databases">
        <authorList>
            <person name="Depoorter E."/>
        </authorList>
    </citation>
    <scope>NUCLEOTIDE SEQUENCE [LARGE SCALE GENOMIC DNA]</scope>
    <source>
        <strain evidence="2">LMG 20980</strain>
    </source>
</reference>
<evidence type="ECO:0000313" key="3">
    <source>
        <dbReference type="Proteomes" id="UP000494201"/>
    </source>
</evidence>
<feature type="compositionally biased region" description="Basic and acidic residues" evidence="1">
    <location>
        <begin position="43"/>
        <end position="52"/>
    </location>
</feature>
<protein>
    <submittedName>
        <fullName evidence="2">Uncharacterized protein</fullName>
    </submittedName>
</protein>
<sequence>MNSDDSSRLPLAGATLRIVHPIAFRAPASVPPFTDPQPIAPDATRREALVRR</sequence>
<accession>A0A6P2G8F6</accession>
<evidence type="ECO:0000256" key="1">
    <source>
        <dbReference type="SAM" id="MobiDB-lite"/>
    </source>
</evidence>
<organism evidence="2 3">
    <name type="scientific">Burkholderia anthina</name>
    <dbReference type="NCBI Taxonomy" id="179879"/>
    <lineage>
        <taxon>Bacteria</taxon>
        <taxon>Pseudomonadati</taxon>
        <taxon>Pseudomonadota</taxon>
        <taxon>Betaproteobacteria</taxon>
        <taxon>Burkholderiales</taxon>
        <taxon>Burkholderiaceae</taxon>
        <taxon>Burkholderia</taxon>
        <taxon>Burkholderia cepacia complex</taxon>
    </lineage>
</organism>
<evidence type="ECO:0000313" key="2">
    <source>
        <dbReference type="EMBL" id="VVU49837.1"/>
    </source>
</evidence>